<name>A0A9X1YJ41_9PROT</name>
<protein>
    <submittedName>
        <fullName evidence="1">Uncharacterized protein</fullName>
    </submittedName>
</protein>
<dbReference type="EMBL" id="JALPRX010000105">
    <property type="protein sequence ID" value="MCK8787096.1"/>
    <property type="molecule type" value="Genomic_DNA"/>
</dbReference>
<dbReference type="AlphaFoldDB" id="A0A9X1YJ41"/>
<sequence>MPKVKLALTNFSQGEMSPLMMARSDIAAYRNGAARLLNRLPLSQGGTKTRPGTRWFAALPAWPAILIPFVFSADQRYLVALADGRADIWTPAGTHCGTLTGPWTAAMLPTMGWAQTADTLLLFHQTMKPQRILRTSAVTFSVGAMPVERAPLGRMRDPAITMSVSAVGAAGVHTDVTFSGAGFLSSAWVGRDLSWKNKRMRITGVSSPTLCDAEWLDATSSLQDENGDGADDFAAPTTNWLEEAWSDAFGYPGTGAFVAGRLWLGGSPALPNGIWGSRSGAYFSWDTGEAADGDAIVETIAAGAPGTVLHMLAGERVMILTDSGVWYIPSSDNKPPTPSNVSFRQISETGAGRPRAWLFDNSVMFVDYSGRIVQEALYNLSLDTLQVAPNSLLAEHLIREPTCATTAQPSSGRPTKLAIMRNGDGTLAVLHNVRSENVVCWVPWETDGAFMHVCAVTQDIFTIALRNGVYTVELFVDDAAPLDCAARATSGSKARAFPGFAHLAGRTVRVTTRGHDIGDLPVSGGGVISLPDTVPDLYEIEAGYAFEQIIRPMPAAFDLQDGPARQSVKRLLAVHAQVDRAGMLTLAGRDLQIAFQGDDFDTPPDPFTGTLKVRTYGISKEAQFDLTVPQAVKVTVLALTREMIVGDVS</sequence>
<evidence type="ECO:0000313" key="2">
    <source>
        <dbReference type="Proteomes" id="UP001139516"/>
    </source>
</evidence>
<dbReference type="Proteomes" id="UP001139516">
    <property type="component" value="Unassembled WGS sequence"/>
</dbReference>
<keyword evidence="2" id="KW-1185">Reference proteome</keyword>
<proteinExistence type="predicted"/>
<gene>
    <name evidence="1" type="ORF">M0638_22225</name>
</gene>
<organism evidence="1 2">
    <name type="scientific">Roseomonas acroporae</name>
    <dbReference type="NCBI Taxonomy" id="2937791"/>
    <lineage>
        <taxon>Bacteria</taxon>
        <taxon>Pseudomonadati</taxon>
        <taxon>Pseudomonadota</taxon>
        <taxon>Alphaproteobacteria</taxon>
        <taxon>Acetobacterales</taxon>
        <taxon>Roseomonadaceae</taxon>
        <taxon>Roseomonas</taxon>
    </lineage>
</organism>
<comment type="caution">
    <text evidence="1">The sequence shown here is derived from an EMBL/GenBank/DDBJ whole genome shotgun (WGS) entry which is preliminary data.</text>
</comment>
<dbReference type="RefSeq" id="WP_248669151.1">
    <property type="nucleotide sequence ID" value="NZ_JALPRX010000105.1"/>
</dbReference>
<evidence type="ECO:0000313" key="1">
    <source>
        <dbReference type="EMBL" id="MCK8787096.1"/>
    </source>
</evidence>
<accession>A0A9X1YJ41</accession>
<reference evidence="1" key="1">
    <citation type="submission" date="2022-04" db="EMBL/GenBank/DDBJ databases">
        <title>Roseomonas acroporae sp. nov., isolated from coral Acropora digitifera.</title>
        <authorList>
            <person name="Sun H."/>
        </authorList>
    </citation>
    <scope>NUCLEOTIDE SEQUENCE</scope>
    <source>
        <strain evidence="1">NAR14</strain>
    </source>
</reference>